<dbReference type="PANTHER" id="PTHR44688">
    <property type="entry name" value="DNA-BINDING TRANSCRIPTIONAL ACTIVATOR DEVR_DOSR"/>
    <property type="match status" value="1"/>
</dbReference>
<dbReference type="Gene3D" id="1.10.10.10">
    <property type="entry name" value="Winged helix-like DNA-binding domain superfamily/Winged helix DNA-binding domain"/>
    <property type="match status" value="1"/>
</dbReference>
<reference evidence="6" key="1">
    <citation type="journal article" date="2019" name="Int. J. Syst. Evol. Microbiol.">
        <title>The Global Catalogue of Microorganisms (GCM) 10K type strain sequencing project: providing services to taxonomists for standard genome sequencing and annotation.</title>
        <authorList>
            <consortium name="The Broad Institute Genomics Platform"/>
            <consortium name="The Broad Institute Genome Sequencing Center for Infectious Disease"/>
            <person name="Wu L."/>
            <person name="Ma J."/>
        </authorList>
    </citation>
    <scope>NUCLEOTIDE SEQUENCE [LARGE SCALE GENOMIC DNA]</scope>
    <source>
        <strain evidence="6">KACC 11407</strain>
    </source>
</reference>
<dbReference type="PROSITE" id="PS00622">
    <property type="entry name" value="HTH_LUXR_1"/>
    <property type="match status" value="1"/>
</dbReference>
<dbReference type="InterPro" id="IPR011990">
    <property type="entry name" value="TPR-like_helical_dom_sf"/>
</dbReference>
<dbReference type="SMART" id="SM00421">
    <property type="entry name" value="HTH_LUXR"/>
    <property type="match status" value="1"/>
</dbReference>
<dbReference type="RefSeq" id="WP_386755574.1">
    <property type="nucleotide sequence ID" value="NZ_JBHSNM010000005.1"/>
</dbReference>
<evidence type="ECO:0000256" key="3">
    <source>
        <dbReference type="ARBA" id="ARBA00023163"/>
    </source>
</evidence>
<dbReference type="CDD" id="cd06170">
    <property type="entry name" value="LuxR_C_like"/>
    <property type="match status" value="1"/>
</dbReference>
<accession>A0ABW0SQS7</accession>
<dbReference type="InterPro" id="IPR027417">
    <property type="entry name" value="P-loop_NTPase"/>
</dbReference>
<keyword evidence="1" id="KW-0805">Transcription regulation</keyword>
<evidence type="ECO:0000256" key="2">
    <source>
        <dbReference type="ARBA" id="ARBA00023125"/>
    </source>
</evidence>
<keyword evidence="2" id="KW-0238">DNA-binding</keyword>
<dbReference type="PANTHER" id="PTHR44688:SF16">
    <property type="entry name" value="DNA-BINDING TRANSCRIPTIONAL ACTIVATOR DEVR_DOSR"/>
    <property type="match status" value="1"/>
</dbReference>
<evidence type="ECO:0000313" key="5">
    <source>
        <dbReference type="EMBL" id="MFC5571016.1"/>
    </source>
</evidence>
<dbReference type="Pfam" id="PF00196">
    <property type="entry name" value="GerE"/>
    <property type="match status" value="1"/>
</dbReference>
<dbReference type="PROSITE" id="PS50043">
    <property type="entry name" value="HTH_LUXR_2"/>
    <property type="match status" value="1"/>
</dbReference>
<dbReference type="Gene3D" id="3.40.50.300">
    <property type="entry name" value="P-loop containing nucleotide triphosphate hydrolases"/>
    <property type="match status" value="1"/>
</dbReference>
<dbReference type="Proteomes" id="UP001596036">
    <property type="component" value="Unassembled WGS sequence"/>
</dbReference>
<dbReference type="PRINTS" id="PR00038">
    <property type="entry name" value="HTHLUXR"/>
</dbReference>
<dbReference type="InterPro" id="IPR059106">
    <property type="entry name" value="WHD_MalT"/>
</dbReference>
<dbReference type="InterPro" id="IPR036388">
    <property type="entry name" value="WH-like_DNA-bd_sf"/>
</dbReference>
<keyword evidence="6" id="KW-1185">Reference proteome</keyword>
<gene>
    <name evidence="5" type="ORF">ACFPN1_13195</name>
</gene>
<comment type="caution">
    <text evidence="5">The sequence shown here is derived from an EMBL/GenBank/DDBJ whole genome shotgun (WGS) entry which is preliminary data.</text>
</comment>
<name>A0ABW0SQS7_9GAMM</name>
<dbReference type="InterPro" id="IPR016032">
    <property type="entry name" value="Sig_transdc_resp-reg_C-effctor"/>
</dbReference>
<dbReference type="Gene3D" id="1.25.40.10">
    <property type="entry name" value="Tetratricopeptide repeat domain"/>
    <property type="match status" value="1"/>
</dbReference>
<evidence type="ECO:0000259" key="4">
    <source>
        <dbReference type="PROSITE" id="PS50043"/>
    </source>
</evidence>
<dbReference type="Pfam" id="PF25873">
    <property type="entry name" value="WHD_MalT"/>
    <property type="match status" value="1"/>
</dbReference>
<dbReference type="EMBL" id="JBHSNM010000005">
    <property type="protein sequence ID" value="MFC5571016.1"/>
    <property type="molecule type" value="Genomic_DNA"/>
</dbReference>
<keyword evidence="3" id="KW-0804">Transcription</keyword>
<sequence>MSESEFVLKTTPPRMPRLAMERPRLLRYAERLRDCAAAAVVAPAGFGKTTLLLQWRQRWLEAGARVAWLGVDAQDDPARFTVGLLQAARNACAIRDTPPSGSPGLETLTRMLSEVARNGAWTVIVIDDAERLPEATVRQSLQYLLLNAPANLHIAIGSRVPLPLRTTELVAKDSFLQLSTHDLRLQLEESMVLLERRLGARLSVDERACVHDATEGWPIGLQLAIAAIEHEDDAAAAVRTLSARRGSLQDYFVDSLLAALPPHAADVLTRIAILDHFNQELCDAVSGLSCADLLQQLVRETPIMMVGERDGWLRLHPLARDFLRGRFEQLPAPERAALHARASHWYMQNGRLHDAADHALAAGDEALAQEYAARALWMLGALGKVDEAREWLQRLPMALLESDAELRLGAAAVLAFGNRNAEALRMASDVLGNPRTSPALAVVARRVASTAAAYADHLGVLEKLLASWPPVPADVDPLYTANRLNVGAFVALHRGDTGAARAQIAQAATLGREGSLRLAAALGQMLVGLSHLWDGNPRLAEEVMRPALLLAEREEGRRSMIASLHAPVLAAALLQLDQQTAAQALLANRLDVIERCGFADNILLAYRTLVYAALAQDDERRALSVLDSFDAVAHRRALPRLRLQGLAERVRLFALRQCLQSADEAMVELDALAAVFAQEELRPYVPHYQLVASVARSYVALERNDIDAADSALDRAATLAALLRRGRDARAVKVLRAVVARRRGSDQALPLLREAMSLASLSGNARLLANVHPQALEMAAEVENGALLPKAGRRRRASIDASAPGASGLLTTKEAEILRLLQRGMSNKRIALTLDIGGETVKWHLKNLFAKLSAGSREHAVDRARLLGLVK</sequence>
<evidence type="ECO:0000313" key="6">
    <source>
        <dbReference type="Proteomes" id="UP001596036"/>
    </source>
</evidence>
<organism evidence="5 6">
    <name type="scientific">Lysobacter yangpyeongensis</name>
    <dbReference type="NCBI Taxonomy" id="346182"/>
    <lineage>
        <taxon>Bacteria</taxon>
        <taxon>Pseudomonadati</taxon>
        <taxon>Pseudomonadota</taxon>
        <taxon>Gammaproteobacteria</taxon>
        <taxon>Lysobacterales</taxon>
        <taxon>Lysobacteraceae</taxon>
        <taxon>Lysobacter</taxon>
    </lineage>
</organism>
<protein>
    <submittedName>
        <fullName evidence="5">LuxR C-terminal-related transcriptional regulator</fullName>
    </submittedName>
</protein>
<evidence type="ECO:0000256" key="1">
    <source>
        <dbReference type="ARBA" id="ARBA00023015"/>
    </source>
</evidence>
<dbReference type="SUPFAM" id="SSF52540">
    <property type="entry name" value="P-loop containing nucleoside triphosphate hydrolases"/>
    <property type="match status" value="1"/>
</dbReference>
<proteinExistence type="predicted"/>
<feature type="domain" description="HTH luxR-type" evidence="4">
    <location>
        <begin position="803"/>
        <end position="868"/>
    </location>
</feature>
<dbReference type="SUPFAM" id="SSF46894">
    <property type="entry name" value="C-terminal effector domain of the bipartite response regulators"/>
    <property type="match status" value="1"/>
</dbReference>
<dbReference type="InterPro" id="IPR000792">
    <property type="entry name" value="Tscrpt_reg_LuxR_C"/>
</dbReference>